<organism evidence="3 4">
    <name type="scientific">Geodia barretti</name>
    <name type="common">Barrett's horny sponge</name>
    <dbReference type="NCBI Taxonomy" id="519541"/>
    <lineage>
        <taxon>Eukaryota</taxon>
        <taxon>Metazoa</taxon>
        <taxon>Porifera</taxon>
        <taxon>Demospongiae</taxon>
        <taxon>Heteroscleromorpha</taxon>
        <taxon>Tetractinellida</taxon>
        <taxon>Astrophorina</taxon>
        <taxon>Geodiidae</taxon>
        <taxon>Geodia</taxon>
    </lineage>
</organism>
<dbReference type="AlphaFoldDB" id="A0AA35VS88"/>
<evidence type="ECO:0000256" key="1">
    <source>
        <dbReference type="SAM" id="MobiDB-lite"/>
    </source>
</evidence>
<dbReference type="InterPro" id="IPR013708">
    <property type="entry name" value="Shikimate_DH-bd_N"/>
</dbReference>
<evidence type="ECO:0000313" key="3">
    <source>
        <dbReference type="EMBL" id="CAI7989975.1"/>
    </source>
</evidence>
<dbReference type="EMBL" id="CASHTH010000048">
    <property type="protein sequence ID" value="CAI7989975.1"/>
    <property type="molecule type" value="Genomic_DNA"/>
</dbReference>
<reference evidence="3" key="1">
    <citation type="submission" date="2023-03" db="EMBL/GenBank/DDBJ databases">
        <authorList>
            <person name="Steffen K."/>
            <person name="Cardenas P."/>
        </authorList>
    </citation>
    <scope>NUCLEOTIDE SEQUENCE</scope>
</reference>
<feature type="region of interest" description="Disordered" evidence="1">
    <location>
        <begin position="64"/>
        <end position="83"/>
    </location>
</feature>
<gene>
    <name evidence="3" type="ORF">GBAR_LOCUS378</name>
</gene>
<dbReference type="SUPFAM" id="SSF53223">
    <property type="entry name" value="Aminoacid dehydrogenase-like, N-terminal domain"/>
    <property type="match status" value="1"/>
</dbReference>
<dbReference type="Gene3D" id="3.40.50.10860">
    <property type="entry name" value="Leucine Dehydrogenase, chain A, domain 1"/>
    <property type="match status" value="1"/>
</dbReference>
<dbReference type="Pfam" id="PF08501">
    <property type="entry name" value="Shikimate_dh_N"/>
    <property type="match status" value="1"/>
</dbReference>
<keyword evidence="4" id="KW-1185">Reference proteome</keyword>
<dbReference type="GO" id="GO:0004764">
    <property type="term" value="F:shikimate 3-dehydrogenase (NADP+) activity"/>
    <property type="evidence" value="ECO:0007669"/>
    <property type="project" value="InterPro"/>
</dbReference>
<accession>A0AA35VS88</accession>
<feature type="compositionally biased region" description="Gly residues" evidence="1">
    <location>
        <begin position="68"/>
        <end position="83"/>
    </location>
</feature>
<evidence type="ECO:0000259" key="2">
    <source>
        <dbReference type="Pfam" id="PF08501"/>
    </source>
</evidence>
<evidence type="ECO:0000313" key="4">
    <source>
        <dbReference type="Proteomes" id="UP001174909"/>
    </source>
</evidence>
<comment type="caution">
    <text evidence="3">The sequence shown here is derived from an EMBL/GenBank/DDBJ whole genome shotgun (WGS) entry which is preliminary data.</text>
</comment>
<dbReference type="InterPro" id="IPR046346">
    <property type="entry name" value="Aminoacid_DH-like_N_sf"/>
</dbReference>
<dbReference type="Proteomes" id="UP001174909">
    <property type="component" value="Unassembled WGS sequence"/>
</dbReference>
<sequence length="83" mass="8608">MPIETALGIIGNPIGHSISPLFQQAALDHLGIDAEYRAYEVQPEAVGNFVGSLRAPNVQGNQCNRTAQGGGDPPSGCCGRVGF</sequence>
<name>A0AA35VS88_GEOBA</name>
<protein>
    <submittedName>
        <fullName evidence="3">Shikimate dehydrogenase (NADP(+))</fullName>
    </submittedName>
</protein>
<proteinExistence type="predicted"/>
<feature type="domain" description="Shikimate dehydrogenase substrate binding N-terminal" evidence="2">
    <location>
        <begin position="9"/>
        <end position="61"/>
    </location>
</feature>